<gene>
    <name evidence="2" type="ORF">ASZ90_003777</name>
</gene>
<comment type="caution">
    <text evidence="2">The sequence shown here is derived from an EMBL/GenBank/DDBJ whole genome shotgun (WGS) entry which is preliminary data.</text>
</comment>
<dbReference type="EMBL" id="LNQE01000474">
    <property type="protein sequence ID" value="KUG26374.1"/>
    <property type="molecule type" value="Genomic_DNA"/>
</dbReference>
<proteinExistence type="predicted"/>
<reference evidence="2" key="1">
    <citation type="journal article" date="2015" name="Proc. Natl. Acad. Sci. U.S.A.">
        <title>Networks of energetic and metabolic interactions define dynamics in microbial communities.</title>
        <authorList>
            <person name="Embree M."/>
            <person name="Liu J.K."/>
            <person name="Al-Bassam M.M."/>
            <person name="Zengler K."/>
        </authorList>
    </citation>
    <scope>NUCLEOTIDE SEQUENCE</scope>
</reference>
<evidence type="ECO:0000313" key="2">
    <source>
        <dbReference type="EMBL" id="KUG26374.1"/>
    </source>
</evidence>
<dbReference type="AlphaFoldDB" id="A0A0W8FZT2"/>
<organism evidence="2">
    <name type="scientific">hydrocarbon metagenome</name>
    <dbReference type="NCBI Taxonomy" id="938273"/>
    <lineage>
        <taxon>unclassified sequences</taxon>
        <taxon>metagenomes</taxon>
        <taxon>ecological metagenomes</taxon>
    </lineage>
</organism>
<accession>A0A0W8FZT2</accession>
<evidence type="ECO:0000259" key="1">
    <source>
        <dbReference type="Pfam" id="PF14371"/>
    </source>
</evidence>
<feature type="domain" description="DUF4412" evidence="1">
    <location>
        <begin position="22"/>
        <end position="200"/>
    </location>
</feature>
<name>A0A0W8FZT2_9ZZZZ</name>
<sequence>MKFVKIILALLLFSIVLSGQGFEGFVKYKMESEGETMFMKYFKKGESVRMEPEMEGAMGGAVLFKDGKTYMLMPQQNMYMEFNMDDYDEMEQEGEDFNEPVKTGETKDILGYSSEKWIFDDEEHTTEVWAAKGLGEFIFMSTPMGEQDMPKWYKDLSSGGFFPMLIIACDKTGKVDGRMEVVEIKEESISSSMFDIPANFQKFSMPGGF</sequence>
<dbReference type="Pfam" id="PF14371">
    <property type="entry name" value="DUF4412"/>
    <property type="match status" value="1"/>
</dbReference>
<protein>
    <recommendedName>
        <fullName evidence="1">DUF4412 domain-containing protein</fullName>
    </recommendedName>
</protein>
<dbReference type="InterPro" id="IPR025524">
    <property type="entry name" value="DUF4412"/>
</dbReference>